<name>A0A7J7L904_9MAGN</name>
<evidence type="ECO:0000256" key="4">
    <source>
        <dbReference type="SAM" id="MobiDB-lite"/>
    </source>
</evidence>
<dbReference type="GO" id="GO:0006357">
    <property type="term" value="P:regulation of transcription by RNA polymerase II"/>
    <property type="evidence" value="ECO:0007669"/>
    <property type="project" value="InterPro"/>
</dbReference>
<dbReference type="AlphaFoldDB" id="A0A7J7L904"/>
<proteinExistence type="predicted"/>
<gene>
    <name evidence="5" type="ORF">GIB67_009964</name>
</gene>
<keyword evidence="2" id="KW-0804">Transcription</keyword>
<evidence type="ECO:0000313" key="6">
    <source>
        <dbReference type="Proteomes" id="UP000541444"/>
    </source>
</evidence>
<feature type="compositionally biased region" description="Basic and acidic residues" evidence="4">
    <location>
        <begin position="24"/>
        <end position="47"/>
    </location>
</feature>
<evidence type="ECO:0000256" key="2">
    <source>
        <dbReference type="ARBA" id="ARBA00023163"/>
    </source>
</evidence>
<comment type="caution">
    <text evidence="5">The sequence shown here is derived from an EMBL/GenBank/DDBJ whole genome shotgun (WGS) entry which is preliminary data.</text>
</comment>
<dbReference type="EMBL" id="JACGCM010002533">
    <property type="protein sequence ID" value="KAF6139121.1"/>
    <property type="molecule type" value="Genomic_DNA"/>
</dbReference>
<dbReference type="GO" id="GO:0005634">
    <property type="term" value="C:nucleus"/>
    <property type="evidence" value="ECO:0007669"/>
    <property type="project" value="TreeGrafter"/>
</dbReference>
<sequence length="130" mass="14377">MGGNHSSGSGRVRRDSASRAMQSWHERLYGNGEDKNSIPSSNHEKQFKSSGLLKCKKPSSLEHAAKAARTMAKVDMNVSDIGSQADWVKINVRRTKDWFEAYTLVPGLLREEVRVQSDPAGHLVITGDPE</sequence>
<evidence type="ECO:0000313" key="5">
    <source>
        <dbReference type="EMBL" id="KAF6139121.1"/>
    </source>
</evidence>
<dbReference type="OrthoDB" id="338531at2759"/>
<reference evidence="5 6" key="1">
    <citation type="journal article" date="2020" name="IScience">
        <title>Genome Sequencing of the Endangered Kingdonia uniflora (Circaeasteraceae, Ranunculales) Reveals Potential Mechanisms of Evolutionary Specialization.</title>
        <authorList>
            <person name="Sun Y."/>
            <person name="Deng T."/>
            <person name="Zhang A."/>
            <person name="Moore M.J."/>
            <person name="Landis J.B."/>
            <person name="Lin N."/>
            <person name="Zhang H."/>
            <person name="Zhang X."/>
            <person name="Huang J."/>
            <person name="Zhang X."/>
            <person name="Sun H."/>
            <person name="Wang H."/>
        </authorList>
    </citation>
    <scope>NUCLEOTIDE SEQUENCE [LARGE SCALE GENOMIC DNA]</scope>
    <source>
        <strain evidence="5">TB1705</strain>
        <tissue evidence="5">Leaf</tissue>
    </source>
</reference>
<feature type="region of interest" description="Disordered" evidence="4">
    <location>
        <begin position="1"/>
        <end position="52"/>
    </location>
</feature>
<evidence type="ECO:0000256" key="1">
    <source>
        <dbReference type="ARBA" id="ARBA00023015"/>
    </source>
</evidence>
<dbReference type="GO" id="GO:0003677">
    <property type="term" value="F:DNA binding"/>
    <property type="evidence" value="ECO:0007669"/>
    <property type="project" value="TreeGrafter"/>
</dbReference>
<keyword evidence="6" id="KW-1185">Reference proteome</keyword>
<dbReference type="InterPro" id="IPR045147">
    <property type="entry name" value="ARI3A/B/C"/>
</dbReference>
<keyword evidence="1" id="KW-0805">Transcription regulation</keyword>
<protein>
    <submittedName>
        <fullName evidence="5">Uncharacterized protein</fullName>
    </submittedName>
</protein>
<dbReference type="PANTHER" id="PTHR15348">
    <property type="entry name" value="AT-RICH INTERACTIVE DOMAIN-CONTAINING PROTEIN ARID DOMAIN- CONTAINING PROTEIN DEAD RINGER PROTEIN B-CELL REGULATOR OF IGH TRANSCRIPTION BRIGHT"/>
    <property type="match status" value="1"/>
</dbReference>
<dbReference type="PANTHER" id="PTHR15348:SF0">
    <property type="entry name" value="PROTEIN DEAD RINGER"/>
    <property type="match status" value="1"/>
</dbReference>
<organism evidence="5 6">
    <name type="scientific">Kingdonia uniflora</name>
    <dbReference type="NCBI Taxonomy" id="39325"/>
    <lineage>
        <taxon>Eukaryota</taxon>
        <taxon>Viridiplantae</taxon>
        <taxon>Streptophyta</taxon>
        <taxon>Embryophyta</taxon>
        <taxon>Tracheophyta</taxon>
        <taxon>Spermatophyta</taxon>
        <taxon>Magnoliopsida</taxon>
        <taxon>Ranunculales</taxon>
        <taxon>Circaeasteraceae</taxon>
        <taxon>Kingdonia</taxon>
    </lineage>
</organism>
<keyword evidence="3" id="KW-0539">Nucleus</keyword>
<evidence type="ECO:0000256" key="3">
    <source>
        <dbReference type="ARBA" id="ARBA00023242"/>
    </source>
</evidence>
<accession>A0A7J7L904</accession>
<dbReference type="Proteomes" id="UP000541444">
    <property type="component" value="Unassembled WGS sequence"/>
</dbReference>